<name>A0ABU9AWK9_9BACT</name>
<evidence type="ECO:0000313" key="3">
    <source>
        <dbReference type="EMBL" id="MEK7951953.1"/>
    </source>
</evidence>
<dbReference type="Gene3D" id="3.40.50.2000">
    <property type="entry name" value="Glycogen Phosphorylase B"/>
    <property type="match status" value="2"/>
</dbReference>
<dbReference type="EC" id="2.4.-.-" evidence="3"/>
<keyword evidence="4" id="KW-1185">Reference proteome</keyword>
<keyword evidence="3" id="KW-0328">Glycosyltransferase</keyword>
<dbReference type="InterPro" id="IPR028098">
    <property type="entry name" value="Glyco_trans_4-like_N"/>
</dbReference>
<dbReference type="Pfam" id="PF13439">
    <property type="entry name" value="Glyco_transf_4"/>
    <property type="match status" value="1"/>
</dbReference>
<keyword evidence="3" id="KW-0808">Transferase</keyword>
<comment type="caution">
    <text evidence="3">The sequence shown here is derived from an EMBL/GenBank/DDBJ whole genome shotgun (WGS) entry which is preliminary data.</text>
</comment>
<reference evidence="3 4" key="1">
    <citation type="submission" date="2024-04" db="EMBL/GenBank/DDBJ databases">
        <title>Luteolibacter sp. isolated from soil.</title>
        <authorList>
            <person name="An J."/>
        </authorList>
    </citation>
    <scope>NUCLEOTIDE SEQUENCE [LARGE SCALE GENOMIC DNA]</scope>
    <source>
        <strain evidence="3 4">Y139</strain>
    </source>
</reference>
<dbReference type="SUPFAM" id="SSF53756">
    <property type="entry name" value="UDP-Glycosyltransferase/glycogen phosphorylase"/>
    <property type="match status" value="1"/>
</dbReference>
<organism evidence="3 4">
    <name type="scientific">Luteolibacter soli</name>
    <dbReference type="NCBI Taxonomy" id="3135280"/>
    <lineage>
        <taxon>Bacteria</taxon>
        <taxon>Pseudomonadati</taxon>
        <taxon>Verrucomicrobiota</taxon>
        <taxon>Verrucomicrobiia</taxon>
        <taxon>Verrucomicrobiales</taxon>
        <taxon>Verrucomicrobiaceae</taxon>
        <taxon>Luteolibacter</taxon>
    </lineage>
</organism>
<accession>A0ABU9AWK9</accession>
<dbReference type="RefSeq" id="WP_341405712.1">
    <property type="nucleotide sequence ID" value="NZ_JBBUKT010000006.1"/>
</dbReference>
<dbReference type="InterPro" id="IPR001296">
    <property type="entry name" value="Glyco_trans_1"/>
</dbReference>
<dbReference type="Pfam" id="PF00534">
    <property type="entry name" value="Glycos_transf_1"/>
    <property type="match status" value="1"/>
</dbReference>
<evidence type="ECO:0000259" key="1">
    <source>
        <dbReference type="Pfam" id="PF00534"/>
    </source>
</evidence>
<protein>
    <submittedName>
        <fullName evidence="3">Glycosyltransferase</fullName>
        <ecNumber evidence="3">2.4.-.-</ecNumber>
    </submittedName>
</protein>
<dbReference type="EMBL" id="JBBUKT010000006">
    <property type="protein sequence ID" value="MEK7951953.1"/>
    <property type="molecule type" value="Genomic_DNA"/>
</dbReference>
<feature type="domain" description="Glycosyl transferase family 1" evidence="1">
    <location>
        <begin position="181"/>
        <end position="324"/>
    </location>
</feature>
<dbReference type="Proteomes" id="UP001371305">
    <property type="component" value="Unassembled WGS sequence"/>
</dbReference>
<feature type="domain" description="Glycosyltransferase subfamily 4-like N-terminal" evidence="2">
    <location>
        <begin position="27"/>
        <end position="159"/>
    </location>
</feature>
<evidence type="ECO:0000313" key="4">
    <source>
        <dbReference type="Proteomes" id="UP001371305"/>
    </source>
</evidence>
<proteinExistence type="predicted"/>
<sequence>MEVFLRPASLRGVIRVCHVLASVGEKGGLEKNVIELANRQAALGHAVSAVADETMRQHFDPAVNFLAHPMGGWRLSPFNLLALRGKILAAGPQVVHAHANKAGGMVRSLRGFLPGIKRVGTVQNIKRSARPFRDYDAVITASAQVRDSLGGIPATVIWNSIAPPPPGTREAALATNPPFLGEGEPVFSTVGRLVPAKGMDLLLEAMAEVPGFKLWLVGEGLQRPLLEEMLGRLNLRERVWMAGHRDDAVGLMGCSDLFVVASRNEGGPYTLAEALHMKVPSISTRVGFAPEFLPAEALMETHSVPELVRGLRDALGDLAGLRERLEPSFELVANEVTLDAMTAKVIGVYERVLGK</sequence>
<gene>
    <name evidence="3" type="ORF">WKV53_15665</name>
</gene>
<dbReference type="GO" id="GO:0016757">
    <property type="term" value="F:glycosyltransferase activity"/>
    <property type="evidence" value="ECO:0007669"/>
    <property type="project" value="UniProtKB-KW"/>
</dbReference>
<dbReference type="PANTHER" id="PTHR12526">
    <property type="entry name" value="GLYCOSYLTRANSFERASE"/>
    <property type="match status" value="1"/>
</dbReference>
<evidence type="ECO:0000259" key="2">
    <source>
        <dbReference type="Pfam" id="PF13439"/>
    </source>
</evidence>